<dbReference type="AlphaFoldDB" id="A0A5C3KTE6"/>
<evidence type="ECO:0000256" key="1">
    <source>
        <dbReference type="SAM" id="Phobius"/>
    </source>
</evidence>
<dbReference type="EMBL" id="ML210216">
    <property type="protein sequence ID" value="TFK23537.1"/>
    <property type="molecule type" value="Genomic_DNA"/>
</dbReference>
<proteinExistence type="predicted"/>
<feature type="transmembrane region" description="Helical" evidence="1">
    <location>
        <begin position="46"/>
        <end position="65"/>
    </location>
</feature>
<keyword evidence="1" id="KW-0812">Transmembrane</keyword>
<keyword evidence="1" id="KW-1133">Transmembrane helix</keyword>
<accession>A0A5C3KTE6</accession>
<evidence type="ECO:0000313" key="3">
    <source>
        <dbReference type="Proteomes" id="UP000307440"/>
    </source>
</evidence>
<keyword evidence="3" id="KW-1185">Reference proteome</keyword>
<evidence type="ECO:0000313" key="2">
    <source>
        <dbReference type="EMBL" id="TFK23537.1"/>
    </source>
</evidence>
<sequence>MAGIWFRWSVGVLCVSFSFNSGDNSCVCFASVGPSFSLSMPALVFVHYLRLVVVSGLCLPLRFCFRIWFREPTRRVGGSSSIPSGSRLEPFSELDVALSTSCY</sequence>
<organism evidence="2 3">
    <name type="scientific">Coprinopsis marcescibilis</name>
    <name type="common">Agaric fungus</name>
    <name type="synonym">Psathyrella marcescibilis</name>
    <dbReference type="NCBI Taxonomy" id="230819"/>
    <lineage>
        <taxon>Eukaryota</taxon>
        <taxon>Fungi</taxon>
        <taxon>Dikarya</taxon>
        <taxon>Basidiomycota</taxon>
        <taxon>Agaricomycotina</taxon>
        <taxon>Agaricomycetes</taxon>
        <taxon>Agaricomycetidae</taxon>
        <taxon>Agaricales</taxon>
        <taxon>Agaricineae</taxon>
        <taxon>Psathyrellaceae</taxon>
        <taxon>Coprinopsis</taxon>
    </lineage>
</organism>
<keyword evidence="1" id="KW-0472">Membrane</keyword>
<gene>
    <name evidence="2" type="ORF">FA15DRAFT_460492</name>
</gene>
<protein>
    <submittedName>
        <fullName evidence="2">Uncharacterized protein</fullName>
    </submittedName>
</protein>
<dbReference type="Proteomes" id="UP000307440">
    <property type="component" value="Unassembled WGS sequence"/>
</dbReference>
<reference evidence="2 3" key="1">
    <citation type="journal article" date="2019" name="Nat. Ecol. Evol.">
        <title>Megaphylogeny resolves global patterns of mushroom evolution.</title>
        <authorList>
            <person name="Varga T."/>
            <person name="Krizsan K."/>
            <person name="Foldi C."/>
            <person name="Dima B."/>
            <person name="Sanchez-Garcia M."/>
            <person name="Sanchez-Ramirez S."/>
            <person name="Szollosi G.J."/>
            <person name="Szarkandi J.G."/>
            <person name="Papp V."/>
            <person name="Albert L."/>
            <person name="Andreopoulos W."/>
            <person name="Angelini C."/>
            <person name="Antonin V."/>
            <person name="Barry K.W."/>
            <person name="Bougher N.L."/>
            <person name="Buchanan P."/>
            <person name="Buyck B."/>
            <person name="Bense V."/>
            <person name="Catcheside P."/>
            <person name="Chovatia M."/>
            <person name="Cooper J."/>
            <person name="Damon W."/>
            <person name="Desjardin D."/>
            <person name="Finy P."/>
            <person name="Geml J."/>
            <person name="Haridas S."/>
            <person name="Hughes K."/>
            <person name="Justo A."/>
            <person name="Karasinski D."/>
            <person name="Kautmanova I."/>
            <person name="Kiss B."/>
            <person name="Kocsube S."/>
            <person name="Kotiranta H."/>
            <person name="LaButti K.M."/>
            <person name="Lechner B.E."/>
            <person name="Liimatainen K."/>
            <person name="Lipzen A."/>
            <person name="Lukacs Z."/>
            <person name="Mihaltcheva S."/>
            <person name="Morgado L.N."/>
            <person name="Niskanen T."/>
            <person name="Noordeloos M.E."/>
            <person name="Ohm R.A."/>
            <person name="Ortiz-Santana B."/>
            <person name="Ovrebo C."/>
            <person name="Racz N."/>
            <person name="Riley R."/>
            <person name="Savchenko A."/>
            <person name="Shiryaev A."/>
            <person name="Soop K."/>
            <person name="Spirin V."/>
            <person name="Szebenyi C."/>
            <person name="Tomsovsky M."/>
            <person name="Tulloss R.E."/>
            <person name="Uehling J."/>
            <person name="Grigoriev I.V."/>
            <person name="Vagvolgyi C."/>
            <person name="Papp T."/>
            <person name="Martin F.M."/>
            <person name="Miettinen O."/>
            <person name="Hibbett D.S."/>
            <person name="Nagy L.G."/>
        </authorList>
    </citation>
    <scope>NUCLEOTIDE SEQUENCE [LARGE SCALE GENOMIC DNA]</scope>
    <source>
        <strain evidence="2 3">CBS 121175</strain>
    </source>
</reference>
<name>A0A5C3KTE6_COPMA</name>